<evidence type="ECO:0000256" key="1">
    <source>
        <dbReference type="SAM" id="MobiDB-lite"/>
    </source>
</evidence>
<feature type="region of interest" description="Disordered" evidence="1">
    <location>
        <begin position="1"/>
        <end position="20"/>
    </location>
</feature>
<dbReference type="EMBL" id="KK198764">
    <property type="protein sequence ID" value="KCW46040.1"/>
    <property type="molecule type" value="Genomic_DNA"/>
</dbReference>
<feature type="compositionally biased region" description="Polar residues" evidence="1">
    <location>
        <begin position="1"/>
        <end position="14"/>
    </location>
</feature>
<keyword evidence="2" id="KW-1133">Transmembrane helix</keyword>
<feature type="transmembrane region" description="Helical" evidence="2">
    <location>
        <begin position="46"/>
        <end position="69"/>
    </location>
</feature>
<sequence length="151" mass="16272">MDVSNGHPNSSAPDNSLVEGDLNAPQRTHNGLRFSGIFDFAWAGEFLLFALVVSAVSGAALLICLALKHPSPVRIISASLFTVVVAVTLSLLLAGWTRGHGKMMRIGVSYEVILLLQCSVGDCVFLRCLHLSSFPHFLVFVARVIFATIFS</sequence>
<evidence type="ECO:0000256" key="2">
    <source>
        <dbReference type="SAM" id="Phobius"/>
    </source>
</evidence>
<organism evidence="3">
    <name type="scientific">Eucalyptus grandis</name>
    <name type="common">Flooded gum</name>
    <dbReference type="NCBI Taxonomy" id="71139"/>
    <lineage>
        <taxon>Eukaryota</taxon>
        <taxon>Viridiplantae</taxon>
        <taxon>Streptophyta</taxon>
        <taxon>Embryophyta</taxon>
        <taxon>Tracheophyta</taxon>
        <taxon>Spermatophyta</taxon>
        <taxon>Magnoliopsida</taxon>
        <taxon>eudicotyledons</taxon>
        <taxon>Gunneridae</taxon>
        <taxon>Pentapetalae</taxon>
        <taxon>rosids</taxon>
        <taxon>malvids</taxon>
        <taxon>Myrtales</taxon>
        <taxon>Myrtaceae</taxon>
        <taxon>Myrtoideae</taxon>
        <taxon>Eucalypteae</taxon>
        <taxon>Eucalyptus</taxon>
    </lineage>
</organism>
<dbReference type="InParanoid" id="A0A058ZYD7"/>
<accession>A0A058ZYD7</accession>
<evidence type="ECO:0000313" key="3">
    <source>
        <dbReference type="EMBL" id="KCW46040.1"/>
    </source>
</evidence>
<keyword evidence="2" id="KW-0812">Transmembrane</keyword>
<protein>
    <submittedName>
        <fullName evidence="3">Uncharacterized protein</fullName>
    </submittedName>
</protein>
<gene>
    <name evidence="3" type="ORF">EUGRSUZ_L00015</name>
</gene>
<keyword evidence="2" id="KW-0472">Membrane</keyword>
<dbReference type="AlphaFoldDB" id="A0A058ZYD7"/>
<name>A0A058ZYD7_EUCGR</name>
<dbReference type="Gramene" id="KCW46040">
    <property type="protein sequence ID" value="KCW46040"/>
    <property type="gene ID" value="EUGRSUZ_L00015"/>
</dbReference>
<feature type="transmembrane region" description="Helical" evidence="2">
    <location>
        <begin position="75"/>
        <end position="96"/>
    </location>
</feature>
<proteinExistence type="predicted"/>
<reference evidence="3" key="1">
    <citation type="submission" date="2013-07" db="EMBL/GenBank/DDBJ databases">
        <title>The genome of Eucalyptus grandis.</title>
        <authorList>
            <person name="Schmutz J."/>
            <person name="Hayes R."/>
            <person name="Myburg A."/>
            <person name="Tuskan G."/>
            <person name="Grattapaglia D."/>
            <person name="Rokhsar D.S."/>
        </authorList>
    </citation>
    <scope>NUCLEOTIDE SEQUENCE</scope>
    <source>
        <tissue evidence="3">Leaf extractions</tissue>
    </source>
</reference>